<evidence type="ECO:0000313" key="4">
    <source>
        <dbReference type="Proteomes" id="UP000232875"/>
    </source>
</evidence>
<gene>
    <name evidence="3" type="ORF">MVES_000830</name>
</gene>
<keyword evidence="4" id="KW-1185">Reference proteome</keyword>
<dbReference type="InterPro" id="IPR027799">
    <property type="entry name" value="Rtf2_RING-finger"/>
</dbReference>
<evidence type="ECO:0000313" key="3">
    <source>
        <dbReference type="EMBL" id="PKI84889.1"/>
    </source>
</evidence>
<comment type="similarity">
    <text evidence="1">Belongs to the rtf2 family.</text>
</comment>
<proteinExistence type="inferred from homology"/>
<dbReference type="CDD" id="cd16653">
    <property type="entry name" value="RING-like_Rtf2"/>
    <property type="match status" value="1"/>
</dbReference>
<accession>A0A2N1JEB1</accession>
<dbReference type="GO" id="GO:0006274">
    <property type="term" value="P:DNA replication termination"/>
    <property type="evidence" value="ECO:0007669"/>
    <property type="project" value="TreeGrafter"/>
</dbReference>
<dbReference type="Proteomes" id="UP000232875">
    <property type="component" value="Unassembled WGS sequence"/>
</dbReference>
<feature type="region of interest" description="Disordered" evidence="2">
    <location>
        <begin position="256"/>
        <end position="279"/>
    </location>
</feature>
<evidence type="ECO:0000256" key="2">
    <source>
        <dbReference type="SAM" id="MobiDB-lite"/>
    </source>
</evidence>
<evidence type="ECO:0000256" key="1">
    <source>
        <dbReference type="ARBA" id="ARBA00009885"/>
    </source>
</evidence>
<sequence>MGADGGTIARRNDLVRTKKADEKGDKEELRHSLWTQCRLSKQSLDVPVVADRLGQLYNKEAVLEYMLRRGTEDASNTEHQAARHLKGLKDVHAVQLTPNPVAKKEEDSLYYAFACPLTQRVMNGMHKFVFLWTCGCVMSETGLRNTTGLHGRAQKTKAPVPCPVCGTPFTPDALFSEYPSVEDDMVWLYPGLEVQTRLREQLASKRKRKFKSAPSATESAKRPRPHLNADAPGTLAAHQVRAAQTKHAREETEVIASVHRKKKNEDVWLGKHAAQPNVH</sequence>
<protein>
    <submittedName>
        <fullName evidence="3">Uncharacterized protein</fullName>
    </submittedName>
</protein>
<organism evidence="3 4">
    <name type="scientific">Malassezia vespertilionis</name>
    <dbReference type="NCBI Taxonomy" id="2020962"/>
    <lineage>
        <taxon>Eukaryota</taxon>
        <taxon>Fungi</taxon>
        <taxon>Dikarya</taxon>
        <taxon>Basidiomycota</taxon>
        <taxon>Ustilaginomycotina</taxon>
        <taxon>Malasseziomycetes</taxon>
        <taxon>Malasseziales</taxon>
        <taxon>Malasseziaceae</taxon>
        <taxon>Malassezia</taxon>
    </lineage>
</organism>
<name>A0A2N1JEB1_9BASI</name>
<dbReference type="GO" id="GO:0005634">
    <property type="term" value="C:nucleus"/>
    <property type="evidence" value="ECO:0007669"/>
    <property type="project" value="TreeGrafter"/>
</dbReference>
<dbReference type="PANTHER" id="PTHR12775:SF0">
    <property type="entry name" value="REPLICATION TERMINATION FACTOR 2"/>
    <property type="match status" value="1"/>
</dbReference>
<dbReference type="InterPro" id="IPR006735">
    <property type="entry name" value="Rtf2"/>
</dbReference>
<dbReference type="Pfam" id="PF04641">
    <property type="entry name" value="Rtf2"/>
    <property type="match status" value="1"/>
</dbReference>
<dbReference type="EMBL" id="KZ454988">
    <property type="protein sequence ID" value="PKI84889.1"/>
    <property type="molecule type" value="Genomic_DNA"/>
</dbReference>
<feature type="region of interest" description="Disordered" evidence="2">
    <location>
        <begin position="1"/>
        <end position="26"/>
    </location>
</feature>
<dbReference type="AlphaFoldDB" id="A0A2N1JEB1"/>
<dbReference type="OrthoDB" id="247013at2759"/>
<feature type="region of interest" description="Disordered" evidence="2">
    <location>
        <begin position="203"/>
        <end position="232"/>
    </location>
</feature>
<reference evidence="3 4" key="1">
    <citation type="submission" date="2017-10" db="EMBL/GenBank/DDBJ databases">
        <title>A novel species of cold-tolerant Malassezia isolated from bats.</title>
        <authorList>
            <person name="Lorch J.M."/>
            <person name="Palmer J.M."/>
            <person name="Vanderwolf K.J."/>
            <person name="Schmidt K.Z."/>
            <person name="Verant M.L."/>
            <person name="Weller T.J."/>
            <person name="Blehert D.S."/>
        </authorList>
    </citation>
    <scope>NUCLEOTIDE SEQUENCE [LARGE SCALE GENOMIC DNA]</scope>
    <source>
        <strain evidence="3 4">NWHC:44797-103</strain>
    </source>
</reference>
<feature type="compositionally biased region" description="Basic and acidic residues" evidence="2">
    <location>
        <begin position="10"/>
        <end position="26"/>
    </location>
</feature>
<dbReference type="PANTHER" id="PTHR12775">
    <property type="entry name" value="PROTEIN C20ORF43 HOMOLOG"/>
    <property type="match status" value="1"/>
</dbReference>